<sequence>MIVAAALVTYAAVLAVVAPRLLREAAWSERAPRLAVCLWQALSLSVLAAAVLAGLALAVPSVPFNINLAEMLQACVVSLRDSYATASSASVAGSGLAVVAVLLIRVAFCATAGLLQSARARREHALKLAILARPAPALGAVILAHETAAAYCLPGRNRRIVLTTAALDALGEQELAAVLAHERAHLAGRHHLALAGADTLVRAFPAVPLFTVARREIGRLLELAADDAASRRHPRLSIATALTVLAAGGGEEVGLAAGGPTALGRVHRLLAPANPLGLVRTMAGGTLAVVLLLVPIAIAAGPLLGLGHTLYCPLPAVPPPAS</sequence>
<dbReference type="CDD" id="cd07326">
    <property type="entry name" value="M56_BlaR1_MecR1_like"/>
    <property type="match status" value="1"/>
</dbReference>
<keyword evidence="10" id="KW-1185">Reference proteome</keyword>
<evidence type="ECO:0000313" key="10">
    <source>
        <dbReference type="Proteomes" id="UP000604475"/>
    </source>
</evidence>
<keyword evidence="2" id="KW-0479">Metal-binding</keyword>
<dbReference type="PANTHER" id="PTHR34978">
    <property type="entry name" value="POSSIBLE SENSOR-TRANSDUCER PROTEIN BLAR"/>
    <property type="match status" value="1"/>
</dbReference>
<dbReference type="GO" id="GO:0004222">
    <property type="term" value="F:metalloendopeptidase activity"/>
    <property type="evidence" value="ECO:0007669"/>
    <property type="project" value="InterPro"/>
</dbReference>
<dbReference type="Proteomes" id="UP000604475">
    <property type="component" value="Unassembled WGS sequence"/>
</dbReference>
<dbReference type="InterPro" id="IPR001915">
    <property type="entry name" value="Peptidase_M48"/>
</dbReference>
<keyword evidence="3 6" id="KW-0378">Hydrolase</keyword>
<reference evidence="9" key="1">
    <citation type="submission" date="2020-12" db="EMBL/GenBank/DDBJ databases">
        <title>Genomic characterization of non-nitrogen-fixing Frankia strains.</title>
        <authorList>
            <person name="Carlos-Shanley C."/>
            <person name="Guerra T."/>
            <person name="Hahn D."/>
        </authorList>
    </citation>
    <scope>NUCLEOTIDE SEQUENCE</scope>
    <source>
        <strain evidence="9">CN6</strain>
    </source>
</reference>
<proteinExistence type="inferred from homology"/>
<feature type="transmembrane region" description="Helical" evidence="7">
    <location>
        <begin position="91"/>
        <end position="115"/>
    </location>
</feature>
<evidence type="ECO:0000259" key="8">
    <source>
        <dbReference type="Pfam" id="PF01435"/>
    </source>
</evidence>
<evidence type="ECO:0000313" key="9">
    <source>
        <dbReference type="EMBL" id="MBL7632389.1"/>
    </source>
</evidence>
<evidence type="ECO:0000256" key="3">
    <source>
        <dbReference type="ARBA" id="ARBA00022801"/>
    </source>
</evidence>
<feature type="transmembrane region" description="Helical" evidence="7">
    <location>
        <begin position="6"/>
        <end position="22"/>
    </location>
</feature>
<dbReference type="RefSeq" id="WP_203007227.1">
    <property type="nucleotide sequence ID" value="NZ_JADWYU010000052.1"/>
</dbReference>
<protein>
    <submittedName>
        <fullName evidence="9">M56 family metallopeptidase</fullName>
    </submittedName>
</protein>
<evidence type="ECO:0000256" key="1">
    <source>
        <dbReference type="ARBA" id="ARBA00022670"/>
    </source>
</evidence>
<gene>
    <name evidence="9" type="ORF">I7412_35590</name>
</gene>
<accession>A0A937RP76</accession>
<comment type="cofactor">
    <cofactor evidence="6">
        <name>Zn(2+)</name>
        <dbReference type="ChEBI" id="CHEBI:29105"/>
    </cofactor>
    <text evidence="6">Binds 1 zinc ion per subunit.</text>
</comment>
<keyword evidence="7" id="KW-0472">Membrane</keyword>
<dbReference type="Gene3D" id="3.30.2010.10">
    <property type="entry name" value="Metalloproteases ('zincins'), catalytic domain"/>
    <property type="match status" value="1"/>
</dbReference>
<keyword evidence="1 6" id="KW-0645">Protease</keyword>
<dbReference type="PANTHER" id="PTHR34978:SF3">
    <property type="entry name" value="SLR0241 PROTEIN"/>
    <property type="match status" value="1"/>
</dbReference>
<dbReference type="EMBL" id="JAEACQ010000317">
    <property type="protein sequence ID" value="MBL7632389.1"/>
    <property type="molecule type" value="Genomic_DNA"/>
</dbReference>
<dbReference type="GO" id="GO:0046872">
    <property type="term" value="F:metal ion binding"/>
    <property type="evidence" value="ECO:0007669"/>
    <property type="project" value="UniProtKB-KW"/>
</dbReference>
<name>A0A937RP76_9ACTN</name>
<feature type="domain" description="Peptidase M48" evidence="8">
    <location>
        <begin position="140"/>
        <end position="201"/>
    </location>
</feature>
<evidence type="ECO:0000256" key="5">
    <source>
        <dbReference type="ARBA" id="ARBA00023049"/>
    </source>
</evidence>
<feature type="transmembrane region" description="Helical" evidence="7">
    <location>
        <begin position="287"/>
        <end position="311"/>
    </location>
</feature>
<evidence type="ECO:0000256" key="7">
    <source>
        <dbReference type="SAM" id="Phobius"/>
    </source>
</evidence>
<comment type="similarity">
    <text evidence="6">Belongs to the peptidase M48 family.</text>
</comment>
<dbReference type="Pfam" id="PF01435">
    <property type="entry name" value="Peptidase_M48"/>
    <property type="match status" value="1"/>
</dbReference>
<keyword evidence="7" id="KW-0812">Transmembrane</keyword>
<organism evidence="9 10">
    <name type="scientific">Frankia nepalensis</name>
    <dbReference type="NCBI Taxonomy" id="1836974"/>
    <lineage>
        <taxon>Bacteria</taxon>
        <taxon>Bacillati</taxon>
        <taxon>Actinomycetota</taxon>
        <taxon>Actinomycetes</taxon>
        <taxon>Frankiales</taxon>
        <taxon>Frankiaceae</taxon>
        <taxon>Frankia</taxon>
    </lineage>
</organism>
<keyword evidence="4 6" id="KW-0862">Zinc</keyword>
<dbReference type="AlphaFoldDB" id="A0A937RP76"/>
<evidence type="ECO:0000256" key="4">
    <source>
        <dbReference type="ARBA" id="ARBA00022833"/>
    </source>
</evidence>
<dbReference type="InterPro" id="IPR052173">
    <property type="entry name" value="Beta-lactam_resp_regulator"/>
</dbReference>
<evidence type="ECO:0000256" key="6">
    <source>
        <dbReference type="RuleBase" id="RU003983"/>
    </source>
</evidence>
<dbReference type="GO" id="GO:0006508">
    <property type="term" value="P:proteolysis"/>
    <property type="evidence" value="ECO:0007669"/>
    <property type="project" value="UniProtKB-KW"/>
</dbReference>
<evidence type="ECO:0000256" key="2">
    <source>
        <dbReference type="ARBA" id="ARBA00022723"/>
    </source>
</evidence>
<comment type="caution">
    <text evidence="9">The sequence shown here is derived from an EMBL/GenBank/DDBJ whole genome shotgun (WGS) entry which is preliminary data.</text>
</comment>
<feature type="transmembrane region" description="Helical" evidence="7">
    <location>
        <begin position="34"/>
        <end position="59"/>
    </location>
</feature>
<keyword evidence="5 6" id="KW-0482">Metalloprotease</keyword>
<keyword evidence="7" id="KW-1133">Transmembrane helix</keyword>